<dbReference type="GO" id="GO:0061504">
    <property type="term" value="P:cyclic threonylcarbamoyladenosine biosynthetic process"/>
    <property type="evidence" value="ECO:0007669"/>
    <property type="project" value="TreeGrafter"/>
</dbReference>
<dbReference type="Pfam" id="PF14464">
    <property type="entry name" value="Prok-JAB"/>
    <property type="match status" value="1"/>
</dbReference>
<dbReference type="GO" id="GO:0016779">
    <property type="term" value="F:nucleotidyltransferase activity"/>
    <property type="evidence" value="ECO:0007669"/>
    <property type="project" value="UniProtKB-KW"/>
</dbReference>
<sequence>MNRGGTLVMAGVDHAQVMNHLFPGDGKEAAAILVCTRVHGRRLKLLVREVALVPHELCVRDGDRVTWPSSVLDPWFARATQGKLSLVLIHSHPSGYPDFSLLDNASDGELMPYLHPYGHGDGACGLWHGAAIMLPGGGVKARLYDDTMLPHPIDLVAIYGDDLRLCWYAAPNAAAPLAFSAAMREELARVSIAIIGISGTGSVVAEQLLRMGVGELIVIDDDRIEGKNLNRILNSTKADADAARLKVDVFKDVATRINPSAHIRVLPLRIGTPEAIEAAAEADIIFSCVDSFGGRHIADRLAAAMVQPLFDVGVSIPVYRPDGKMAISNVNGRVDYVQPKRSSLGDRGVYTPQLLAAEEKRERDSEAYKQLVGEGYMSGANEEAPSVISVNMRAASAVVQEFIARRYRYRVESNSHYARTKFDLAAEEHDYIAEELFQATPQAYAGCGLEFPLLGLPALEDLRCR</sequence>
<gene>
    <name evidence="8" type="ORF">ABRY99_13910</name>
</gene>
<dbReference type="InterPro" id="IPR000594">
    <property type="entry name" value="ThiF_NAD_FAD-bd"/>
</dbReference>
<dbReference type="GO" id="GO:0008237">
    <property type="term" value="F:metallopeptidase activity"/>
    <property type="evidence" value="ECO:0007669"/>
    <property type="project" value="UniProtKB-KW"/>
</dbReference>
<dbReference type="GO" id="GO:0008641">
    <property type="term" value="F:ubiquitin-like modifier activating enzyme activity"/>
    <property type="evidence" value="ECO:0007669"/>
    <property type="project" value="InterPro"/>
</dbReference>
<dbReference type="AlphaFoldDB" id="A0AB39CJ48"/>
<dbReference type="GO" id="GO:0046872">
    <property type="term" value="F:metal ion binding"/>
    <property type="evidence" value="ECO:0007669"/>
    <property type="project" value="UniProtKB-KW"/>
</dbReference>
<evidence type="ECO:0000256" key="5">
    <source>
        <dbReference type="ARBA" id="ARBA00023049"/>
    </source>
</evidence>
<evidence type="ECO:0000256" key="1">
    <source>
        <dbReference type="ARBA" id="ARBA00022670"/>
    </source>
</evidence>
<evidence type="ECO:0000256" key="3">
    <source>
        <dbReference type="ARBA" id="ARBA00022801"/>
    </source>
</evidence>
<keyword evidence="4" id="KW-0862">Zinc</keyword>
<evidence type="ECO:0000259" key="7">
    <source>
        <dbReference type="Pfam" id="PF14464"/>
    </source>
</evidence>
<name>A0AB39CJ48_9BURK</name>
<keyword evidence="3" id="KW-0378">Hydrolase</keyword>
<dbReference type="RefSeq" id="WP_368643425.1">
    <property type="nucleotide sequence ID" value="NZ_CP158252.1"/>
</dbReference>
<dbReference type="SUPFAM" id="SSF69572">
    <property type="entry name" value="Activating enzymes of the ubiquitin-like proteins"/>
    <property type="match status" value="1"/>
</dbReference>
<organism evidence="8">
    <name type="scientific">Castellaniella ginsengisoli</name>
    <dbReference type="NCBI Taxonomy" id="546114"/>
    <lineage>
        <taxon>Bacteria</taxon>
        <taxon>Pseudomonadati</taxon>
        <taxon>Pseudomonadota</taxon>
        <taxon>Betaproteobacteria</taxon>
        <taxon>Burkholderiales</taxon>
        <taxon>Alcaligenaceae</taxon>
        <taxon>Castellaniella</taxon>
    </lineage>
</organism>
<evidence type="ECO:0000313" key="8">
    <source>
        <dbReference type="EMBL" id="XDJ41986.1"/>
    </source>
</evidence>
<dbReference type="InterPro" id="IPR045886">
    <property type="entry name" value="ThiF/MoeB/HesA"/>
</dbReference>
<keyword evidence="8" id="KW-0548">Nucleotidyltransferase</keyword>
<dbReference type="Gene3D" id="3.40.50.720">
    <property type="entry name" value="NAD(P)-binding Rossmann-like Domain"/>
    <property type="match status" value="1"/>
</dbReference>
<keyword evidence="1" id="KW-0645">Protease</keyword>
<dbReference type="EMBL" id="CP158252">
    <property type="protein sequence ID" value="XDJ41986.1"/>
    <property type="molecule type" value="Genomic_DNA"/>
</dbReference>
<dbReference type="GO" id="GO:0061503">
    <property type="term" value="F:tRNA threonylcarbamoyladenosine dehydratase"/>
    <property type="evidence" value="ECO:0007669"/>
    <property type="project" value="TreeGrafter"/>
</dbReference>
<dbReference type="PANTHER" id="PTHR43267:SF1">
    <property type="entry name" value="TRNA THREONYLCARBAMOYLADENOSINE DEHYDRATASE"/>
    <property type="match status" value="1"/>
</dbReference>
<accession>A0AB39CJ48</accession>
<keyword evidence="2" id="KW-0479">Metal-binding</keyword>
<dbReference type="InterPro" id="IPR035985">
    <property type="entry name" value="Ubiquitin-activating_enz"/>
</dbReference>
<feature type="domain" description="THIF-type NAD/FAD binding fold" evidence="6">
    <location>
        <begin position="179"/>
        <end position="315"/>
    </location>
</feature>
<feature type="domain" description="JAB" evidence="7">
    <location>
        <begin position="16"/>
        <end position="111"/>
    </location>
</feature>
<reference evidence="8" key="1">
    <citation type="submission" date="2024-05" db="EMBL/GenBank/DDBJ databases">
        <authorList>
            <person name="Luo Y.-C."/>
            <person name="Nicholds J."/>
            <person name="Mortimer T."/>
            <person name="Maboni G."/>
        </authorList>
    </citation>
    <scope>NUCLEOTIDE SEQUENCE</scope>
    <source>
        <strain evidence="8">153920</strain>
    </source>
</reference>
<dbReference type="Pfam" id="PF00899">
    <property type="entry name" value="ThiF"/>
    <property type="match status" value="1"/>
</dbReference>
<keyword evidence="8" id="KW-0808">Transferase</keyword>
<evidence type="ECO:0000259" key="6">
    <source>
        <dbReference type="Pfam" id="PF00899"/>
    </source>
</evidence>
<protein>
    <submittedName>
        <fullName evidence="8">ThiF family adenylyltransferase</fullName>
    </submittedName>
</protein>
<dbReference type="GO" id="GO:0006508">
    <property type="term" value="P:proteolysis"/>
    <property type="evidence" value="ECO:0007669"/>
    <property type="project" value="UniProtKB-KW"/>
</dbReference>
<evidence type="ECO:0000256" key="2">
    <source>
        <dbReference type="ARBA" id="ARBA00022723"/>
    </source>
</evidence>
<dbReference type="PANTHER" id="PTHR43267">
    <property type="entry name" value="TRNA THREONYLCARBAMOYLADENOSINE DEHYDRATASE"/>
    <property type="match status" value="1"/>
</dbReference>
<proteinExistence type="predicted"/>
<keyword evidence="5" id="KW-0482">Metalloprotease</keyword>
<dbReference type="InterPro" id="IPR028090">
    <property type="entry name" value="JAB_dom_prok"/>
</dbReference>
<evidence type="ECO:0000256" key="4">
    <source>
        <dbReference type="ARBA" id="ARBA00022833"/>
    </source>
</evidence>